<dbReference type="STRING" id="716544.wcw_1792"/>
<evidence type="ECO:0008006" key="3">
    <source>
        <dbReference type="Google" id="ProtNLM"/>
    </source>
</evidence>
<dbReference type="KEGG" id="wch:wcw_1792"/>
<dbReference type="GO" id="GO:0003677">
    <property type="term" value="F:DNA binding"/>
    <property type="evidence" value="ECO:0007669"/>
    <property type="project" value="InterPro"/>
</dbReference>
<dbReference type="InterPro" id="IPR010982">
    <property type="entry name" value="Lambda_DNA-bd_dom_sf"/>
</dbReference>
<dbReference type="HOGENOM" id="CLU_576101_0_0_0"/>
<sequence length="474" mass="54913">MIIASCIYSKDWNNLFPAFETPREKYHLALNETSSLTDLVFSSIREKKNPSSEELQILRSPTRLITESKEKIEDHIDKRIALFFQQLIVTYRVPFHFEIGKTQHQAPSTPTLSKVPFNSAHSATIPCLYAYHLDDWKKWEADPQNTPKPAPFVYLKGSDTYNHHNATIGLIKLVNTADIILDGTSQSADKLRIKSIGIIERSARGEIDPREGLKKFLTQAKKILIRQIISPDEKEEYRQILNIYLSRVENAIEQSKDESFFDQLINVKIDHESREASALRTLIYRNRFHIIRESQEMQSVIAKKIHDVAASIIGIGRKPANFDFVMKKKILSLSSSQGKKQLSRYFGVSLEQITHDLQGKRFAAAERKINEEEHKQKFDTLMRDIRTLCRDLVRREMAYRAQVTKDLRNHKRWRQKDLVAEYRKVYADGPMSQPTVSRLENTIKPIERQLAHRLASIFNVDPGFFFPAIFTSVE</sequence>
<dbReference type="eggNOG" id="COG1396">
    <property type="taxonomic scope" value="Bacteria"/>
</dbReference>
<proteinExistence type="predicted"/>
<dbReference type="EMBL" id="CP001928">
    <property type="protein sequence ID" value="ADI39131.1"/>
    <property type="molecule type" value="Genomic_DNA"/>
</dbReference>
<dbReference type="Proteomes" id="UP000001505">
    <property type="component" value="Chromosome"/>
</dbReference>
<name>D6YST6_WADCW</name>
<organism evidence="1 2">
    <name type="scientific">Waddlia chondrophila (strain ATCC VR-1470 / WSU 86-1044)</name>
    <dbReference type="NCBI Taxonomy" id="716544"/>
    <lineage>
        <taxon>Bacteria</taxon>
        <taxon>Pseudomonadati</taxon>
        <taxon>Chlamydiota</taxon>
        <taxon>Chlamydiia</taxon>
        <taxon>Parachlamydiales</taxon>
        <taxon>Waddliaceae</taxon>
        <taxon>Waddlia</taxon>
    </lineage>
</organism>
<dbReference type="AlphaFoldDB" id="D6YST6"/>
<accession>D6YST6</accession>
<evidence type="ECO:0000313" key="1">
    <source>
        <dbReference type="EMBL" id="ADI39131.1"/>
    </source>
</evidence>
<keyword evidence="2" id="KW-1185">Reference proteome</keyword>
<dbReference type="InterPro" id="IPR001387">
    <property type="entry name" value="Cro/C1-type_HTH"/>
</dbReference>
<dbReference type="OrthoDB" id="5648050at2"/>
<dbReference type="Gene3D" id="1.10.260.40">
    <property type="entry name" value="lambda repressor-like DNA-binding domains"/>
    <property type="match status" value="1"/>
</dbReference>
<reference evidence="1 2" key="1">
    <citation type="journal article" date="2010" name="PLoS ONE">
        <title>The Waddlia genome: a window into chlamydial biology.</title>
        <authorList>
            <person name="Bertelli C."/>
            <person name="Collyn F."/>
            <person name="Croxatto A."/>
            <person name="Ruckert C."/>
            <person name="Polkinghorne A."/>
            <person name="Kebbi-Beghdadi C."/>
            <person name="Goesmann A."/>
            <person name="Vaughan L."/>
            <person name="Greub G."/>
        </authorList>
    </citation>
    <scope>NUCLEOTIDE SEQUENCE [LARGE SCALE GENOMIC DNA]</scope>
    <source>
        <strain evidence="2">ATCC VR-1470 / WSU 86-1044</strain>
    </source>
</reference>
<dbReference type="RefSeq" id="WP_013182833.1">
    <property type="nucleotide sequence ID" value="NC_014225.1"/>
</dbReference>
<gene>
    <name evidence="1" type="ordered locus">wcw_1792</name>
</gene>
<evidence type="ECO:0000313" key="2">
    <source>
        <dbReference type="Proteomes" id="UP000001505"/>
    </source>
</evidence>
<dbReference type="CDD" id="cd00093">
    <property type="entry name" value="HTH_XRE"/>
    <property type="match status" value="1"/>
</dbReference>
<protein>
    <recommendedName>
        <fullName evidence="3">HTH cro/C1-type domain-containing protein</fullName>
    </recommendedName>
</protein>